<gene>
    <name evidence="1" type="ORF">NM688_g4062</name>
</gene>
<name>A0ACC1T431_9APHY</name>
<sequence>MSRVEDVARQKLTSDNKVKTLPETSMVKELMQDLNRYPIIERAVNDMQDSTLSDPHFKAKVRDHVTKTLQRDRNEKAGEGTIYVILLVLRYFGSACLCHHPAVTDGSRLSLTVTTTAALPGTSSSGDVQSSGVQNGSIAQDGKAEELDGNESEDSAMLESPASDAPQNEDKPPFA</sequence>
<accession>A0ACC1T431</accession>
<comment type="caution">
    <text evidence="1">The sequence shown here is derived from an EMBL/GenBank/DDBJ whole genome shotgun (WGS) entry which is preliminary data.</text>
</comment>
<reference evidence="1" key="1">
    <citation type="submission" date="2022-07" db="EMBL/GenBank/DDBJ databases">
        <title>Genome Sequence of Phlebia brevispora.</title>
        <authorList>
            <person name="Buettner E."/>
        </authorList>
    </citation>
    <scope>NUCLEOTIDE SEQUENCE</scope>
    <source>
        <strain evidence="1">MPL23</strain>
    </source>
</reference>
<protein>
    <submittedName>
        <fullName evidence="1">Uncharacterized protein</fullName>
    </submittedName>
</protein>
<organism evidence="1 2">
    <name type="scientific">Phlebia brevispora</name>
    <dbReference type="NCBI Taxonomy" id="194682"/>
    <lineage>
        <taxon>Eukaryota</taxon>
        <taxon>Fungi</taxon>
        <taxon>Dikarya</taxon>
        <taxon>Basidiomycota</taxon>
        <taxon>Agaricomycotina</taxon>
        <taxon>Agaricomycetes</taxon>
        <taxon>Polyporales</taxon>
        <taxon>Meruliaceae</taxon>
        <taxon>Phlebia</taxon>
    </lineage>
</organism>
<evidence type="ECO:0000313" key="2">
    <source>
        <dbReference type="Proteomes" id="UP001148662"/>
    </source>
</evidence>
<keyword evidence="2" id="KW-1185">Reference proteome</keyword>
<dbReference type="EMBL" id="JANHOG010000640">
    <property type="protein sequence ID" value="KAJ3552606.1"/>
    <property type="molecule type" value="Genomic_DNA"/>
</dbReference>
<dbReference type="Proteomes" id="UP001148662">
    <property type="component" value="Unassembled WGS sequence"/>
</dbReference>
<proteinExistence type="predicted"/>
<evidence type="ECO:0000313" key="1">
    <source>
        <dbReference type="EMBL" id="KAJ3552606.1"/>
    </source>
</evidence>